<dbReference type="RefSeq" id="WP_004861230.1">
    <property type="nucleotide sequence ID" value="NZ_ABDFAB020000001.1"/>
</dbReference>
<feature type="domain" description="KTSC" evidence="1">
    <location>
        <begin position="7"/>
        <end position="64"/>
    </location>
</feature>
<evidence type="ECO:0000313" key="5">
    <source>
        <dbReference type="Proteomes" id="UP000229713"/>
    </source>
</evidence>
<evidence type="ECO:0000313" key="3">
    <source>
        <dbReference type="EMBL" id="UXE35807.1"/>
    </source>
</evidence>
<name>A0A1Y6GI67_RAOOR</name>
<sequence length="72" mass="8359">MDHQPVKSSRIASIAYDEASGILEIRFHDATTLRYEKVPERIYRLFLQVVSKGRFYDGVIKGKFTEHRGSSR</sequence>
<dbReference type="GeneID" id="93754460"/>
<dbReference type="Pfam" id="PF13619">
    <property type="entry name" value="KTSC"/>
    <property type="match status" value="1"/>
</dbReference>
<accession>A0A1Y6GI67</accession>
<dbReference type="EMBL" id="NKYI01000019">
    <property type="protein sequence ID" value="PIK83861.1"/>
    <property type="molecule type" value="Genomic_DNA"/>
</dbReference>
<protein>
    <submittedName>
        <fullName evidence="2">KTSC domain-containing protein</fullName>
    </submittedName>
</protein>
<organism evidence="2 5">
    <name type="scientific">Raoultella ornithinolytica</name>
    <name type="common">Klebsiella ornithinolytica</name>
    <dbReference type="NCBI Taxonomy" id="54291"/>
    <lineage>
        <taxon>Bacteria</taxon>
        <taxon>Pseudomonadati</taxon>
        <taxon>Pseudomonadota</taxon>
        <taxon>Gammaproteobacteria</taxon>
        <taxon>Enterobacterales</taxon>
        <taxon>Enterobacteriaceae</taxon>
        <taxon>Klebsiella/Raoultella group</taxon>
        <taxon>Raoultella</taxon>
    </lineage>
</organism>
<reference evidence="3" key="2">
    <citation type="submission" date="2022-09" db="EMBL/GenBank/DDBJ databases">
        <title>Multidrug resistance Raoultella ornithinolytica Strain MQB_Silv_108.</title>
        <authorList>
            <person name="Quintela-Baluja M."/>
        </authorList>
    </citation>
    <scope>NUCLEOTIDE SEQUENCE</scope>
    <source>
        <strain evidence="3">MQB_Silv_108</strain>
    </source>
</reference>
<dbReference type="Proteomes" id="UP000229713">
    <property type="component" value="Unassembled WGS sequence"/>
</dbReference>
<evidence type="ECO:0000313" key="4">
    <source>
        <dbReference type="EMBL" id="WWC09652.1"/>
    </source>
</evidence>
<dbReference type="AlphaFoldDB" id="A0A1Y6GI67"/>
<keyword evidence="6" id="KW-1185">Reference proteome</keyword>
<reference evidence="4 6" key="3">
    <citation type="submission" date="2024-02" db="EMBL/GenBank/DDBJ databases">
        <title>Tn5403 promotes plasmid rearrangements and degradation of the Klebsiella pneumoniae carbapenemase (KPC) transposon Tn4401.</title>
        <authorList>
            <person name="Sheppard A.E."/>
            <person name="Barry K.E."/>
            <person name="Parikh H.I."/>
            <person name="Vegesana K."/>
            <person name="Sebra R."/>
            <person name="George S."/>
            <person name="Sanderson N.D."/>
            <person name="Stoesser N."/>
            <person name="Eyre D.W."/>
            <person name="Crook D.W."/>
            <person name="Walker A.S."/>
            <person name="Mathers A.J."/>
        </authorList>
    </citation>
    <scope>NUCLEOTIDE SEQUENCE [LARGE SCALE GENOMIC DNA]</scope>
    <source>
        <strain evidence="4 6">CAV1921</strain>
    </source>
</reference>
<evidence type="ECO:0000259" key="1">
    <source>
        <dbReference type="Pfam" id="PF13619"/>
    </source>
</evidence>
<dbReference type="Proteomes" id="UP001350972">
    <property type="component" value="Chromosome"/>
</dbReference>
<proteinExistence type="predicted"/>
<dbReference type="InterPro" id="IPR025309">
    <property type="entry name" value="KTSC_dom"/>
</dbReference>
<evidence type="ECO:0000313" key="2">
    <source>
        <dbReference type="EMBL" id="PIK83861.1"/>
    </source>
</evidence>
<dbReference type="EMBL" id="CP104450">
    <property type="protein sequence ID" value="UXE35807.1"/>
    <property type="molecule type" value="Genomic_DNA"/>
</dbReference>
<dbReference type="PaxDb" id="1286170-RORB6_07640"/>
<dbReference type="STRING" id="54291.TE10_12880"/>
<gene>
    <name evidence="2" type="ORF">CFY86_11695</name>
    <name evidence="4" type="ORF">LM286_14865</name>
    <name evidence="3" type="ORF">N2J37_14590</name>
</gene>
<evidence type="ECO:0000313" key="6">
    <source>
        <dbReference type="Proteomes" id="UP001350972"/>
    </source>
</evidence>
<reference evidence="2 5" key="1">
    <citation type="submission" date="2017-07" db="EMBL/GenBank/DDBJ databases">
        <title>Raoultella ornithinolytica strain HH3 draft genome.</title>
        <authorList>
            <person name="Duceppe M.-O."/>
            <person name="Huang H."/>
            <person name="Phipps-Todd B."/>
        </authorList>
    </citation>
    <scope>NUCLEOTIDE SEQUENCE [LARGE SCALE GENOMIC DNA]</scope>
    <source>
        <strain evidence="2 5">HH3</strain>
    </source>
</reference>
<dbReference type="EMBL" id="CP145163">
    <property type="protein sequence ID" value="WWC09652.1"/>
    <property type="molecule type" value="Genomic_DNA"/>
</dbReference>
<dbReference type="Proteomes" id="UP001064206">
    <property type="component" value="Chromosome"/>
</dbReference>